<keyword evidence="10" id="KW-0139">CF(1)</keyword>
<dbReference type="SUPFAM" id="SSF52540">
    <property type="entry name" value="P-loop containing nucleoside triphosphate hydrolases"/>
    <property type="match status" value="1"/>
</dbReference>
<dbReference type="GO" id="GO:0046933">
    <property type="term" value="F:proton-transporting ATP synthase activity, rotational mechanism"/>
    <property type="evidence" value="ECO:0007669"/>
    <property type="project" value="InterPro"/>
</dbReference>
<dbReference type="FunFam" id="3.40.50.300:FF:002432">
    <property type="entry name" value="ATP synthase subunit alpha, mitochondrial"/>
    <property type="match status" value="1"/>
</dbReference>
<comment type="similarity">
    <text evidence="3">Belongs to the ATPase alpha/beta chains family.</text>
</comment>
<dbReference type="InterPro" id="IPR027417">
    <property type="entry name" value="P-loop_NTPase"/>
</dbReference>
<dbReference type="InterPro" id="IPR005294">
    <property type="entry name" value="ATP_synth_F1_asu"/>
</dbReference>
<reference evidence="14 15" key="1">
    <citation type="journal article" date="2022" name="Nat. Plants">
        <title>Genomes of leafy and leafless Platanthera orchids illuminate the evolution of mycoheterotrophy.</title>
        <authorList>
            <person name="Li M.H."/>
            <person name="Liu K.W."/>
            <person name="Li Z."/>
            <person name="Lu H.C."/>
            <person name="Ye Q.L."/>
            <person name="Zhang D."/>
            <person name="Wang J.Y."/>
            <person name="Li Y.F."/>
            <person name="Zhong Z.M."/>
            <person name="Liu X."/>
            <person name="Yu X."/>
            <person name="Liu D.K."/>
            <person name="Tu X.D."/>
            <person name="Liu B."/>
            <person name="Hao Y."/>
            <person name="Liao X.Y."/>
            <person name="Jiang Y.T."/>
            <person name="Sun W.H."/>
            <person name="Chen J."/>
            <person name="Chen Y.Q."/>
            <person name="Ai Y."/>
            <person name="Zhai J.W."/>
            <person name="Wu S.S."/>
            <person name="Zhou Z."/>
            <person name="Hsiao Y.Y."/>
            <person name="Wu W.L."/>
            <person name="Chen Y.Y."/>
            <person name="Lin Y.F."/>
            <person name="Hsu J.L."/>
            <person name="Li C.Y."/>
            <person name="Wang Z.W."/>
            <person name="Zhao X."/>
            <person name="Zhong W.Y."/>
            <person name="Ma X.K."/>
            <person name="Ma L."/>
            <person name="Huang J."/>
            <person name="Chen G.Z."/>
            <person name="Huang M.Z."/>
            <person name="Huang L."/>
            <person name="Peng D.H."/>
            <person name="Luo Y.B."/>
            <person name="Zou S.Q."/>
            <person name="Chen S.P."/>
            <person name="Lan S."/>
            <person name="Tsai W.C."/>
            <person name="Van de Peer Y."/>
            <person name="Liu Z.J."/>
        </authorList>
    </citation>
    <scope>NUCLEOTIDE SEQUENCE [LARGE SCALE GENOMIC DNA]</scope>
    <source>
        <strain evidence="14">Lor287</strain>
    </source>
</reference>
<dbReference type="Gene3D" id="3.40.50.12240">
    <property type="match status" value="1"/>
</dbReference>
<evidence type="ECO:0000256" key="10">
    <source>
        <dbReference type="ARBA" id="ARBA00023196"/>
    </source>
</evidence>
<keyword evidence="4" id="KW-0813">Transport</keyword>
<evidence type="ECO:0000256" key="9">
    <source>
        <dbReference type="ARBA" id="ARBA00023136"/>
    </source>
</evidence>
<evidence type="ECO:0000256" key="2">
    <source>
        <dbReference type="ARBA" id="ARBA00004370"/>
    </source>
</evidence>
<evidence type="ECO:0000256" key="8">
    <source>
        <dbReference type="ARBA" id="ARBA00023065"/>
    </source>
</evidence>
<name>A0AAP0B9Y1_9ASPA</name>
<dbReference type="GO" id="GO:0045259">
    <property type="term" value="C:proton-transporting ATP synthase complex"/>
    <property type="evidence" value="ECO:0007669"/>
    <property type="project" value="UniProtKB-KW"/>
</dbReference>
<keyword evidence="15" id="KW-1185">Reference proteome</keyword>
<evidence type="ECO:0000256" key="5">
    <source>
        <dbReference type="ARBA" id="ARBA00022741"/>
    </source>
</evidence>
<evidence type="ECO:0000256" key="4">
    <source>
        <dbReference type="ARBA" id="ARBA00022448"/>
    </source>
</evidence>
<evidence type="ECO:0000256" key="11">
    <source>
        <dbReference type="ARBA" id="ARBA00023310"/>
    </source>
</evidence>
<sequence>MAPRRSSRSMAAGKGKFCKSNRKNCLDPCERGFLGHVINALAKPIDGKGEISSSESRLIESPAPGIISKRSVYEPLQTGLIAIDSMIPIGHGQRELIIGDKQTGKIAVATDTILNQKGQNVICVYVAIGQKASSVAQVVATFQEGGQWNTLLWSPKQWICLLYYNISLLIRERLWQNIFCIVNNILQ</sequence>
<dbReference type="InterPro" id="IPR000194">
    <property type="entry name" value="ATPase_F1/V1/A1_a/bsu_nucl-bd"/>
</dbReference>
<dbReference type="GO" id="GO:0043531">
    <property type="term" value="F:ADP binding"/>
    <property type="evidence" value="ECO:0007669"/>
    <property type="project" value="TreeGrafter"/>
</dbReference>
<proteinExistence type="inferred from homology"/>
<comment type="caution">
    <text evidence="14">The sequence shown here is derived from an EMBL/GenBank/DDBJ whole genome shotgun (WGS) entry which is preliminary data.</text>
</comment>
<evidence type="ECO:0000313" key="15">
    <source>
        <dbReference type="Proteomes" id="UP001418222"/>
    </source>
</evidence>
<keyword evidence="9" id="KW-0472">Membrane</keyword>
<keyword evidence="5" id="KW-0547">Nucleotide-binding</keyword>
<dbReference type="Pfam" id="PF00006">
    <property type="entry name" value="ATP-synt_ab"/>
    <property type="match status" value="1"/>
</dbReference>
<evidence type="ECO:0000313" key="14">
    <source>
        <dbReference type="EMBL" id="KAK8933296.1"/>
    </source>
</evidence>
<dbReference type="GO" id="GO:0005524">
    <property type="term" value="F:ATP binding"/>
    <property type="evidence" value="ECO:0007669"/>
    <property type="project" value="UniProtKB-KW"/>
</dbReference>
<comment type="subcellular location">
    <subcellularLocation>
        <location evidence="2">Membrane</location>
    </subcellularLocation>
    <subcellularLocation>
        <location evidence="1">Mitochondrion</location>
    </subcellularLocation>
</comment>
<evidence type="ECO:0000256" key="12">
    <source>
        <dbReference type="ARBA" id="ARBA00037296"/>
    </source>
</evidence>
<dbReference type="Proteomes" id="UP001418222">
    <property type="component" value="Unassembled WGS sequence"/>
</dbReference>
<keyword evidence="11" id="KW-0066">ATP synthesis</keyword>
<evidence type="ECO:0000259" key="13">
    <source>
        <dbReference type="Pfam" id="PF00006"/>
    </source>
</evidence>
<dbReference type="PANTHER" id="PTHR48082:SF2">
    <property type="entry name" value="ATP SYNTHASE SUBUNIT ALPHA, MITOCHONDRIAL"/>
    <property type="match status" value="1"/>
</dbReference>
<protein>
    <recommendedName>
        <fullName evidence="13">ATPase F1/V1/A1 complex alpha/beta subunit nucleotide-binding domain-containing protein</fullName>
    </recommendedName>
</protein>
<evidence type="ECO:0000256" key="1">
    <source>
        <dbReference type="ARBA" id="ARBA00004173"/>
    </source>
</evidence>
<keyword evidence="6" id="KW-0375">Hydrogen ion transport</keyword>
<keyword evidence="7" id="KW-0067">ATP-binding</keyword>
<accession>A0AAP0B9Y1</accession>
<feature type="domain" description="ATPase F1/V1/A1 complex alpha/beta subunit nucleotide-binding" evidence="13">
    <location>
        <begin position="79"/>
        <end position="147"/>
    </location>
</feature>
<gene>
    <name evidence="14" type="ORF">KSP39_PZI016036</name>
</gene>
<dbReference type="EMBL" id="JBBWWQ010000013">
    <property type="protein sequence ID" value="KAK8933296.1"/>
    <property type="molecule type" value="Genomic_DNA"/>
</dbReference>
<organism evidence="14 15">
    <name type="scientific">Platanthera zijinensis</name>
    <dbReference type="NCBI Taxonomy" id="2320716"/>
    <lineage>
        <taxon>Eukaryota</taxon>
        <taxon>Viridiplantae</taxon>
        <taxon>Streptophyta</taxon>
        <taxon>Embryophyta</taxon>
        <taxon>Tracheophyta</taxon>
        <taxon>Spermatophyta</taxon>
        <taxon>Magnoliopsida</taxon>
        <taxon>Liliopsida</taxon>
        <taxon>Asparagales</taxon>
        <taxon>Orchidaceae</taxon>
        <taxon>Orchidoideae</taxon>
        <taxon>Orchideae</taxon>
        <taxon>Orchidinae</taxon>
        <taxon>Platanthera</taxon>
    </lineage>
</organism>
<evidence type="ECO:0000256" key="7">
    <source>
        <dbReference type="ARBA" id="ARBA00022840"/>
    </source>
</evidence>
<keyword evidence="8" id="KW-0406">Ion transport</keyword>
<evidence type="ECO:0000256" key="6">
    <source>
        <dbReference type="ARBA" id="ARBA00022781"/>
    </source>
</evidence>
<dbReference type="PANTHER" id="PTHR48082">
    <property type="entry name" value="ATP SYNTHASE SUBUNIT ALPHA, MITOCHONDRIAL"/>
    <property type="match status" value="1"/>
</dbReference>
<evidence type="ECO:0000256" key="3">
    <source>
        <dbReference type="ARBA" id="ARBA00008936"/>
    </source>
</evidence>
<comment type="function">
    <text evidence="12">Mitochondrial membrane ATP synthase (F(1)F(0) ATP synthase or Complex V) produces ATP from ADP in the presence of a proton gradient across the membrane which is generated by electron transport complexes of the respiratory chain. F-type ATPases consist of two structural domains, F(1) - containing the extramembraneous catalytic core, and F(0) - containing the membrane proton channel, linked together by a central stalk and a peripheral stalk. During catalysis, ATP synthesis in the catalytic domain of F(1) is coupled via a rotary mechanism of the central stalk subunits to proton translocation. Subunits alpha and beta form the catalytic core in F(1). Rotation of the central stalk against the surrounding alpha(3)beta(3) subunits leads to hydrolysis of ATP in three separate catalytic sites on the beta subunits. Subunit alpha does not bear the catalytic high-affinity ATP-binding sites.</text>
</comment>
<dbReference type="AlphaFoldDB" id="A0AAP0B9Y1"/>
<dbReference type="GO" id="GO:0005739">
    <property type="term" value="C:mitochondrion"/>
    <property type="evidence" value="ECO:0007669"/>
    <property type="project" value="UniProtKB-SubCell"/>
</dbReference>